<dbReference type="InterPro" id="IPR011989">
    <property type="entry name" value="ARM-like"/>
</dbReference>
<reference evidence="1" key="1">
    <citation type="submission" date="2023-07" db="EMBL/GenBank/DDBJ databases">
        <title>Comparative genomics of wheat-associated soil bacteria to identify genetic determinants of phenazine resistance.</title>
        <authorList>
            <person name="Mouncey N."/>
        </authorList>
    </citation>
    <scope>NUCLEOTIDE SEQUENCE</scope>
    <source>
        <strain evidence="1">V4I22</strain>
    </source>
</reference>
<dbReference type="Proteomes" id="UP001234216">
    <property type="component" value="Unassembled WGS sequence"/>
</dbReference>
<name>A0AAW8FTI2_9ACTN</name>
<dbReference type="InterPro" id="IPR016024">
    <property type="entry name" value="ARM-type_fold"/>
</dbReference>
<evidence type="ECO:0008006" key="3">
    <source>
        <dbReference type="Google" id="ProtNLM"/>
    </source>
</evidence>
<dbReference type="EMBL" id="JAUSZV010000005">
    <property type="protein sequence ID" value="MDQ0912705.1"/>
    <property type="molecule type" value="Genomic_DNA"/>
</dbReference>
<evidence type="ECO:0000313" key="1">
    <source>
        <dbReference type="EMBL" id="MDQ0912705.1"/>
    </source>
</evidence>
<organism evidence="1 2">
    <name type="scientific">Streptomyces canus</name>
    <dbReference type="NCBI Taxonomy" id="58343"/>
    <lineage>
        <taxon>Bacteria</taxon>
        <taxon>Bacillati</taxon>
        <taxon>Actinomycetota</taxon>
        <taxon>Actinomycetes</taxon>
        <taxon>Kitasatosporales</taxon>
        <taxon>Streptomycetaceae</taxon>
        <taxon>Streptomyces</taxon>
        <taxon>Streptomyces aurantiacus group</taxon>
    </lineage>
</organism>
<dbReference type="Gene3D" id="1.25.10.10">
    <property type="entry name" value="Leucine-rich Repeat Variant"/>
    <property type="match status" value="3"/>
</dbReference>
<protein>
    <recommendedName>
        <fullName evidence="3">PBS lyase</fullName>
    </recommendedName>
</protein>
<proteinExistence type="predicted"/>
<dbReference type="SUPFAM" id="SSF48371">
    <property type="entry name" value="ARM repeat"/>
    <property type="match status" value="1"/>
</dbReference>
<dbReference type="AlphaFoldDB" id="A0AAW8FTI2"/>
<sequence>MVQTPISWYFAWEDNVFTGIDEVDWASLRHAYGSAEDVPGLLRGLASADPAERETALDGMYGALHHQGDVYDSTLACVPFLLALVASGEIADRAGLVELLVSIGAEDTGREDGVESGLGARARVCVRAGAEVFVRLMGDADPSVRRTAPEAVVRFLDEPARVLGLLGERCVLERDDRVLHALTGSLGLFARRHPGHAAGALELLTAQSAAPHDPGLRLAALGQLAGCAPDRLPPDLVAVAVGLLRERSARRAGRRNGVDCLHSGTLVTRLRRLRPSDEQGSQLLRTLHRGLGDRLDERTALLKGQLSSPEAVDRCNAVWMSVGLFREWRADWAEPVALVGAQLGAGEDRLRDAAVSVLEDLFGLAAPAANDLAALVASRPDLWVRRRERGASTLGGPLKALARSGDCRATPVLAEVLAAQVVPDDLGHVIGHLGPGAAPLAPALRRRLSEVAPDSPGTFDRAVPLLSALTALGDSEAVPEVLRLVRELPMRLRSRDAVVESAVRALGTFGDAAASEVVPVLRELLGTEHAAVAAEALWSVEGDASAVLPVLIDELTDGRPRRRAAAGTLARLGPEAGPALPGLRGLVRSEDLWERVSAACAVWRISGEEGIAAPVLRAAWTENPSTRRTITACLAALGPAGAPLHDLLHTELAARRRHLASASGRYGSHDVLDDERLVRACGEVLRGG</sequence>
<gene>
    <name evidence="1" type="ORF">QFZ22_008690</name>
</gene>
<comment type="caution">
    <text evidence="1">The sequence shown here is derived from an EMBL/GenBank/DDBJ whole genome shotgun (WGS) entry which is preliminary data.</text>
</comment>
<accession>A0AAW8FTI2</accession>
<evidence type="ECO:0000313" key="2">
    <source>
        <dbReference type="Proteomes" id="UP001234216"/>
    </source>
</evidence>